<keyword evidence="2" id="KW-0328">Glycosyltransferase</keyword>
<evidence type="ECO:0000313" key="5">
    <source>
        <dbReference type="EMBL" id="OGD86114.1"/>
    </source>
</evidence>
<dbReference type="EMBL" id="MFAV01000033">
    <property type="protein sequence ID" value="OGD86114.1"/>
    <property type="molecule type" value="Genomic_DNA"/>
</dbReference>
<organism evidence="5 6">
    <name type="scientific">Candidatus Curtissbacteria bacterium RBG_16_39_7</name>
    <dbReference type="NCBI Taxonomy" id="1797707"/>
    <lineage>
        <taxon>Bacteria</taxon>
        <taxon>Candidatus Curtissiibacteriota</taxon>
    </lineage>
</organism>
<dbReference type="InterPro" id="IPR001173">
    <property type="entry name" value="Glyco_trans_2-like"/>
</dbReference>
<evidence type="ECO:0000256" key="1">
    <source>
        <dbReference type="ARBA" id="ARBA00006739"/>
    </source>
</evidence>
<evidence type="ECO:0000256" key="3">
    <source>
        <dbReference type="ARBA" id="ARBA00022679"/>
    </source>
</evidence>
<reference evidence="5 6" key="1">
    <citation type="journal article" date="2016" name="Nat. Commun.">
        <title>Thousands of microbial genomes shed light on interconnected biogeochemical processes in an aquifer system.</title>
        <authorList>
            <person name="Anantharaman K."/>
            <person name="Brown C.T."/>
            <person name="Hug L.A."/>
            <person name="Sharon I."/>
            <person name="Castelle C.J."/>
            <person name="Probst A.J."/>
            <person name="Thomas B.C."/>
            <person name="Singh A."/>
            <person name="Wilkins M.J."/>
            <person name="Karaoz U."/>
            <person name="Brodie E.L."/>
            <person name="Williams K.H."/>
            <person name="Hubbard S.S."/>
            <person name="Banfield J.F."/>
        </authorList>
    </citation>
    <scope>NUCLEOTIDE SEQUENCE [LARGE SCALE GENOMIC DNA]</scope>
</reference>
<sequence>MAEVSIIIPNLDGRPLLESCLPLVFDQLYKNFEVIVVDNGSTDDSRAFVAKNYPQVKIIALAENFGFAKAVNEAIRGTKSKYTVLLNNDVHVAKDWLSHLVLAAEDHLECASVASKMLSFQKKTIIDGAGDKINIVGQPHPIGRGEKDEKTLNVGKYILGATGGASLFRREAFDKVGLFDEDFFFYFEDVDWALRAQLLGLRSWYEPKAIVYHRFGETAKKFYRKMEYLRFRNTIILVLKNFPWQLFFRRRRFFKIPLVWLHTFYYFCKKGLVKEAFSVKFYIIFNFFKIIKKRLTIQKTRKVTIDYFDNLMVEKKLKIGPLRI</sequence>
<dbReference type="AlphaFoldDB" id="A0A1F5G2U2"/>
<comment type="similarity">
    <text evidence="1">Belongs to the glycosyltransferase 2 family.</text>
</comment>
<evidence type="ECO:0000256" key="2">
    <source>
        <dbReference type="ARBA" id="ARBA00022676"/>
    </source>
</evidence>
<evidence type="ECO:0000259" key="4">
    <source>
        <dbReference type="Pfam" id="PF00535"/>
    </source>
</evidence>
<dbReference type="Proteomes" id="UP000176628">
    <property type="component" value="Unassembled WGS sequence"/>
</dbReference>
<dbReference type="SUPFAM" id="SSF53448">
    <property type="entry name" value="Nucleotide-diphospho-sugar transferases"/>
    <property type="match status" value="1"/>
</dbReference>
<dbReference type="InterPro" id="IPR029044">
    <property type="entry name" value="Nucleotide-diphossugar_trans"/>
</dbReference>
<gene>
    <name evidence="5" type="ORF">A2Z23_00450</name>
</gene>
<dbReference type="GO" id="GO:0016757">
    <property type="term" value="F:glycosyltransferase activity"/>
    <property type="evidence" value="ECO:0007669"/>
    <property type="project" value="UniProtKB-KW"/>
</dbReference>
<proteinExistence type="inferred from homology"/>
<feature type="domain" description="Glycosyltransferase 2-like" evidence="4">
    <location>
        <begin position="5"/>
        <end position="176"/>
    </location>
</feature>
<dbReference type="Pfam" id="PF00535">
    <property type="entry name" value="Glycos_transf_2"/>
    <property type="match status" value="1"/>
</dbReference>
<name>A0A1F5G2U2_9BACT</name>
<comment type="caution">
    <text evidence="5">The sequence shown here is derived from an EMBL/GenBank/DDBJ whole genome shotgun (WGS) entry which is preliminary data.</text>
</comment>
<dbReference type="CDD" id="cd04186">
    <property type="entry name" value="GT_2_like_c"/>
    <property type="match status" value="1"/>
</dbReference>
<protein>
    <recommendedName>
        <fullName evidence="4">Glycosyltransferase 2-like domain-containing protein</fullName>
    </recommendedName>
</protein>
<dbReference type="Gene3D" id="3.90.550.10">
    <property type="entry name" value="Spore Coat Polysaccharide Biosynthesis Protein SpsA, Chain A"/>
    <property type="match status" value="1"/>
</dbReference>
<keyword evidence="3" id="KW-0808">Transferase</keyword>
<dbReference type="PANTHER" id="PTHR43179:SF12">
    <property type="entry name" value="GALACTOFURANOSYLTRANSFERASE GLFT2"/>
    <property type="match status" value="1"/>
</dbReference>
<accession>A0A1F5G2U2</accession>
<dbReference type="PANTHER" id="PTHR43179">
    <property type="entry name" value="RHAMNOSYLTRANSFERASE WBBL"/>
    <property type="match status" value="1"/>
</dbReference>
<evidence type="ECO:0000313" key="6">
    <source>
        <dbReference type="Proteomes" id="UP000176628"/>
    </source>
</evidence>